<evidence type="ECO:0000313" key="2">
    <source>
        <dbReference type="WBParaSite" id="L893_g30585.t1"/>
    </source>
</evidence>
<accession>A0A1I7ZXH3</accession>
<protein>
    <submittedName>
        <fullName evidence="2">AAA_23 domain-containing protein</fullName>
    </submittedName>
</protein>
<evidence type="ECO:0000313" key="1">
    <source>
        <dbReference type="Proteomes" id="UP000095287"/>
    </source>
</evidence>
<dbReference type="WBParaSite" id="L893_g30585.t1">
    <property type="protein sequence ID" value="L893_g30585.t1"/>
    <property type="gene ID" value="L893_g30585"/>
</dbReference>
<organism evidence="1 2">
    <name type="scientific">Steinernema glaseri</name>
    <dbReference type="NCBI Taxonomy" id="37863"/>
    <lineage>
        <taxon>Eukaryota</taxon>
        <taxon>Metazoa</taxon>
        <taxon>Ecdysozoa</taxon>
        <taxon>Nematoda</taxon>
        <taxon>Chromadorea</taxon>
        <taxon>Rhabditida</taxon>
        <taxon>Tylenchina</taxon>
        <taxon>Panagrolaimomorpha</taxon>
        <taxon>Strongyloidoidea</taxon>
        <taxon>Steinernematidae</taxon>
        <taxon>Steinernema</taxon>
    </lineage>
</organism>
<keyword evidence="1" id="KW-1185">Reference proteome</keyword>
<reference evidence="2" key="1">
    <citation type="submission" date="2016-11" db="UniProtKB">
        <authorList>
            <consortium name="WormBaseParasite"/>
        </authorList>
    </citation>
    <scope>IDENTIFICATION</scope>
</reference>
<name>A0A1I7ZXH3_9BILA</name>
<dbReference type="AlphaFoldDB" id="A0A1I7ZXH3"/>
<proteinExistence type="predicted"/>
<sequence length="79" mass="9469">MCFQTYNQSQKFQVYRSEEKVQFTYEQKLNNIYDGWIFGPEPFGKTSTTKELLHTYLVRITNKRKQQIRGSLQKLDANL</sequence>
<dbReference type="Proteomes" id="UP000095287">
    <property type="component" value="Unplaced"/>
</dbReference>